<dbReference type="EMBL" id="JRQD01000002">
    <property type="protein sequence ID" value="KGM07294.1"/>
    <property type="molecule type" value="Genomic_DNA"/>
</dbReference>
<organism evidence="4 5">
    <name type="scientific">Methylophaga thiooxydans</name>
    <dbReference type="NCBI Taxonomy" id="392484"/>
    <lineage>
        <taxon>Bacteria</taxon>
        <taxon>Pseudomonadati</taxon>
        <taxon>Pseudomonadota</taxon>
        <taxon>Gammaproteobacteria</taxon>
        <taxon>Thiotrichales</taxon>
        <taxon>Piscirickettsiaceae</taxon>
        <taxon>Methylophaga</taxon>
    </lineage>
</organism>
<dbReference type="PANTHER" id="PTHR42774">
    <property type="entry name" value="PHOSPHOTRANSFERASE SYSTEM TRANSPORT PROTEIN"/>
    <property type="match status" value="1"/>
</dbReference>
<gene>
    <name evidence="4" type="ORF">LP43_0904</name>
</gene>
<dbReference type="GO" id="GO:0016301">
    <property type="term" value="F:kinase activity"/>
    <property type="evidence" value="ECO:0007669"/>
    <property type="project" value="UniProtKB-KW"/>
</dbReference>
<dbReference type="Proteomes" id="UP000029999">
    <property type="component" value="Unassembled WGS sequence"/>
</dbReference>
<dbReference type="PROSITE" id="PS00584">
    <property type="entry name" value="PFKB_KINASES_2"/>
    <property type="match status" value="1"/>
</dbReference>
<evidence type="ECO:0000313" key="5">
    <source>
        <dbReference type="Proteomes" id="UP000029999"/>
    </source>
</evidence>
<dbReference type="InterPro" id="IPR052562">
    <property type="entry name" value="Ketohexokinase-related"/>
</dbReference>
<evidence type="ECO:0000256" key="1">
    <source>
        <dbReference type="ARBA" id="ARBA00022679"/>
    </source>
</evidence>
<accession>A0A0A0BJN3</accession>
<proteinExistence type="predicted"/>
<protein>
    <submittedName>
        <fullName evidence="4">Putative kinase</fullName>
    </submittedName>
</protein>
<dbReference type="Pfam" id="PF00294">
    <property type="entry name" value="PfkB"/>
    <property type="match status" value="1"/>
</dbReference>
<keyword evidence="2 4" id="KW-0418">Kinase</keyword>
<evidence type="ECO:0000259" key="3">
    <source>
        <dbReference type="Pfam" id="PF00294"/>
    </source>
</evidence>
<sequence>MATILAVGIATLDIINTVACYPAENDEVRALSQQQVRGGNATNTLTVLSQLGHQSHWAGVLIDEPDADIIKQALHRYQIDFSHCQYLTEGKVPTSYITLNEATASRTIVHHRDCPELSFDHFKTLKLEQFDWVHFEGRNISELKKMLVWLKQQYPALPCSLEIEKPRNGIEALFELPDVLMFSKPYAQSRGYDDAATFLGSLAETAIMSCSWGESGAWLKHNNAIVHSPAFPPERVIDTLGAGDTFNAGLISALVQKQTAQQALTYACQLAGKKCGQTGFDNLLASS</sequence>
<dbReference type="InterPro" id="IPR011611">
    <property type="entry name" value="PfkB_dom"/>
</dbReference>
<dbReference type="RefSeq" id="WP_036312481.1">
    <property type="nucleotide sequence ID" value="NZ_JRQD01000002.1"/>
</dbReference>
<dbReference type="SUPFAM" id="SSF53613">
    <property type="entry name" value="Ribokinase-like"/>
    <property type="match status" value="1"/>
</dbReference>
<evidence type="ECO:0000313" key="4">
    <source>
        <dbReference type="EMBL" id="KGM07294.1"/>
    </source>
</evidence>
<dbReference type="Gene3D" id="3.40.1190.20">
    <property type="match status" value="1"/>
</dbReference>
<dbReference type="STRING" id="392484.LP43_0904"/>
<dbReference type="AlphaFoldDB" id="A0A0A0BJN3"/>
<dbReference type="PANTHER" id="PTHR42774:SF3">
    <property type="entry name" value="KETOHEXOKINASE"/>
    <property type="match status" value="1"/>
</dbReference>
<dbReference type="InterPro" id="IPR002173">
    <property type="entry name" value="Carboh/pur_kinase_PfkB_CS"/>
</dbReference>
<comment type="caution">
    <text evidence="4">The sequence shown here is derived from an EMBL/GenBank/DDBJ whole genome shotgun (WGS) entry which is preliminary data.</text>
</comment>
<reference evidence="4 5" key="1">
    <citation type="submission" date="2014-09" db="EMBL/GenBank/DDBJ databases">
        <authorList>
            <person name="Grob C."/>
            <person name="Taubert M."/>
            <person name="Howat A.M."/>
            <person name="Burns O.J."/>
            <person name="Dixon J.L."/>
            <person name="Chen Y."/>
            <person name="Murrell J.C."/>
        </authorList>
    </citation>
    <scope>NUCLEOTIDE SEQUENCE [LARGE SCALE GENOMIC DNA]</scope>
    <source>
        <strain evidence="4">L4</strain>
    </source>
</reference>
<name>A0A0A0BJN3_9GAMM</name>
<keyword evidence="1" id="KW-0808">Transferase</keyword>
<evidence type="ECO:0000256" key="2">
    <source>
        <dbReference type="ARBA" id="ARBA00022777"/>
    </source>
</evidence>
<dbReference type="InterPro" id="IPR029056">
    <property type="entry name" value="Ribokinase-like"/>
</dbReference>
<feature type="domain" description="Carbohydrate kinase PfkB" evidence="3">
    <location>
        <begin position="1"/>
        <end position="280"/>
    </location>
</feature>